<evidence type="ECO:0000313" key="6">
    <source>
        <dbReference type="EMBL" id="MBB3038230.1"/>
    </source>
</evidence>
<evidence type="ECO:0000256" key="3">
    <source>
        <dbReference type="ARBA" id="ARBA00023163"/>
    </source>
</evidence>
<proteinExistence type="predicted"/>
<accession>A0A839RNZ3</accession>
<dbReference type="Pfam" id="PF21993">
    <property type="entry name" value="TetR_C_13_2"/>
    <property type="match status" value="1"/>
</dbReference>
<evidence type="ECO:0000259" key="5">
    <source>
        <dbReference type="PROSITE" id="PS50977"/>
    </source>
</evidence>
<reference evidence="6 7" key="1">
    <citation type="submission" date="2020-08" db="EMBL/GenBank/DDBJ databases">
        <title>Sequencing the genomes of 1000 actinobacteria strains.</title>
        <authorList>
            <person name="Klenk H.-P."/>
        </authorList>
    </citation>
    <scope>NUCLEOTIDE SEQUENCE [LARGE SCALE GENOMIC DNA]</scope>
    <source>
        <strain evidence="6 7">DSM 45258</strain>
    </source>
</reference>
<dbReference type="InterPro" id="IPR009057">
    <property type="entry name" value="Homeodomain-like_sf"/>
</dbReference>
<dbReference type="GO" id="GO:0003677">
    <property type="term" value="F:DNA binding"/>
    <property type="evidence" value="ECO:0007669"/>
    <property type="project" value="UniProtKB-UniRule"/>
</dbReference>
<keyword evidence="1" id="KW-0805">Transcription regulation</keyword>
<keyword evidence="3" id="KW-0804">Transcription</keyword>
<feature type="domain" description="HTH tetR-type" evidence="5">
    <location>
        <begin position="1"/>
        <end position="61"/>
    </location>
</feature>
<dbReference type="AlphaFoldDB" id="A0A839RNZ3"/>
<dbReference type="OrthoDB" id="4567939at2"/>
<keyword evidence="2 4" id="KW-0238">DNA-binding</keyword>
<evidence type="ECO:0000256" key="4">
    <source>
        <dbReference type="PROSITE-ProRule" id="PRU00335"/>
    </source>
</evidence>
<dbReference type="PANTHER" id="PTHR47506">
    <property type="entry name" value="TRANSCRIPTIONAL REGULATORY PROTEIN"/>
    <property type="match status" value="1"/>
</dbReference>
<organism evidence="6 7">
    <name type="scientific">Hoyosella altamirensis</name>
    <dbReference type="NCBI Taxonomy" id="616997"/>
    <lineage>
        <taxon>Bacteria</taxon>
        <taxon>Bacillati</taxon>
        <taxon>Actinomycetota</taxon>
        <taxon>Actinomycetes</taxon>
        <taxon>Mycobacteriales</taxon>
        <taxon>Hoyosellaceae</taxon>
        <taxon>Hoyosella</taxon>
    </lineage>
</organism>
<dbReference type="Proteomes" id="UP000567922">
    <property type="component" value="Unassembled WGS sequence"/>
</dbReference>
<dbReference type="InterPro" id="IPR054156">
    <property type="entry name" value="YxaF_TetR_C"/>
</dbReference>
<dbReference type="PANTHER" id="PTHR47506:SF3">
    <property type="entry name" value="HTH-TYPE TRANSCRIPTIONAL REGULATOR LMRA"/>
    <property type="match status" value="1"/>
</dbReference>
<gene>
    <name evidence="6" type="ORF">FHU29_002679</name>
</gene>
<dbReference type="InterPro" id="IPR036271">
    <property type="entry name" value="Tet_transcr_reg_TetR-rel_C_sf"/>
</dbReference>
<evidence type="ECO:0000256" key="1">
    <source>
        <dbReference type="ARBA" id="ARBA00023015"/>
    </source>
</evidence>
<dbReference type="EMBL" id="JACHWS010000002">
    <property type="protein sequence ID" value="MBB3038230.1"/>
    <property type="molecule type" value="Genomic_DNA"/>
</dbReference>
<dbReference type="SUPFAM" id="SSF46689">
    <property type="entry name" value="Homeodomain-like"/>
    <property type="match status" value="1"/>
</dbReference>
<dbReference type="PROSITE" id="PS50977">
    <property type="entry name" value="HTH_TETR_2"/>
    <property type="match status" value="1"/>
</dbReference>
<dbReference type="RefSeq" id="WP_064440065.1">
    <property type="nucleotide sequence ID" value="NZ_BDDI01000006.1"/>
</dbReference>
<dbReference type="SUPFAM" id="SSF48498">
    <property type="entry name" value="Tetracyclin repressor-like, C-terminal domain"/>
    <property type="match status" value="1"/>
</dbReference>
<feature type="DNA-binding region" description="H-T-H motif" evidence="4">
    <location>
        <begin position="24"/>
        <end position="43"/>
    </location>
</feature>
<dbReference type="InterPro" id="IPR001647">
    <property type="entry name" value="HTH_TetR"/>
</dbReference>
<comment type="caution">
    <text evidence="6">The sequence shown here is derived from an EMBL/GenBank/DDBJ whole genome shotgun (WGS) entry which is preliminary data.</text>
</comment>
<dbReference type="Gene3D" id="1.10.357.10">
    <property type="entry name" value="Tetracycline Repressor, domain 2"/>
    <property type="match status" value="1"/>
</dbReference>
<evidence type="ECO:0000256" key="2">
    <source>
        <dbReference type="ARBA" id="ARBA00023125"/>
    </source>
</evidence>
<dbReference type="Pfam" id="PF00440">
    <property type="entry name" value="TetR_N"/>
    <property type="match status" value="1"/>
</dbReference>
<sequence>MSARECLITATIDLVRRHGVAATGLAELIERSGRSRRTIYLNFPEGKAELVAAAVSAAGAAGAQMIRSFAEKPTIGAAFAAFADTWTQVLTDSGFTAGCPIVAATLGRSDAPEAADAAGEAFRDWETILATRLQEDGVAPEAAQSLATTIIAATEGAVIMSLAAQSTAPLERTSQQIATLIEHQLRAGAPAV</sequence>
<protein>
    <submittedName>
        <fullName evidence="6">AcrR family transcriptional regulator</fullName>
    </submittedName>
</protein>
<name>A0A839RNZ3_9ACTN</name>
<keyword evidence="7" id="KW-1185">Reference proteome</keyword>
<evidence type="ECO:0000313" key="7">
    <source>
        <dbReference type="Proteomes" id="UP000567922"/>
    </source>
</evidence>